<gene>
    <name evidence="11" type="ORF">BSK51_27130</name>
    <name evidence="12" type="ORF">BSK65_26790</name>
</gene>
<dbReference type="GO" id="GO:0003700">
    <property type="term" value="F:DNA-binding transcription factor activity"/>
    <property type="evidence" value="ECO:0007669"/>
    <property type="project" value="InterPro"/>
</dbReference>
<dbReference type="PANTHER" id="PTHR43280:SF10">
    <property type="entry name" value="REGULATORY PROTEIN POCR"/>
    <property type="match status" value="1"/>
</dbReference>
<keyword evidence="5" id="KW-0805">Transcription regulation</keyword>
<dbReference type="GO" id="GO:0043565">
    <property type="term" value="F:sequence-specific DNA binding"/>
    <property type="evidence" value="ECO:0007669"/>
    <property type="project" value="InterPro"/>
</dbReference>
<evidence type="ECO:0000256" key="7">
    <source>
        <dbReference type="ARBA" id="ARBA00023136"/>
    </source>
</evidence>
<dbReference type="RefSeq" id="WP_076286697.1">
    <property type="nucleotide sequence ID" value="NZ_MPTD01000025.1"/>
</dbReference>
<evidence type="ECO:0000256" key="2">
    <source>
        <dbReference type="ARBA" id="ARBA00022475"/>
    </source>
</evidence>
<evidence type="ECO:0000313" key="13">
    <source>
        <dbReference type="Proteomes" id="UP000187313"/>
    </source>
</evidence>
<keyword evidence="2" id="KW-1003">Cell membrane</keyword>
<dbReference type="SUPFAM" id="SSF46689">
    <property type="entry name" value="Homeodomain-like"/>
    <property type="match status" value="2"/>
</dbReference>
<dbReference type="Pfam" id="PF02743">
    <property type="entry name" value="dCache_1"/>
    <property type="match status" value="1"/>
</dbReference>
<evidence type="ECO:0000256" key="4">
    <source>
        <dbReference type="ARBA" id="ARBA00022989"/>
    </source>
</evidence>
<feature type="domain" description="HTH araC/xylS-type" evidence="10">
    <location>
        <begin position="658"/>
        <end position="756"/>
    </location>
</feature>
<dbReference type="InterPro" id="IPR041522">
    <property type="entry name" value="CdaR_GGDEF"/>
</dbReference>
<sequence length="762" mass="87924">MKIRSSNYFTRLLMYSLLIGSIPVIIVGIISYFKASSIVQDKVNQSSMATLQQTQLRVEQTLKTIDHSVTQYISSPLVVNAMSLPYSAAHYQVYNEMYQNMVRSQTFELTINNMTVVNLKGKWGVDNNNIFTFDDVRNLDHLLRYEKLPSFSLWVTDEDKSSPSISLVKKIPLNSLKANGLAIVTIAESQLASLLAADNQIGSIMVMDKDYRLLSRSDRKIQQSGFEQLVAEMQRRNETEGQFNVELDGDNTTVIVRKSSYNDWIYVSAIFIKDITRDSRSIGWVTLFVCLLMVLITGGLALLGSRNFYRPVRKLAATIASRFGDPPDEARTDEFTMIGCRLQSMLQTESRLLAQLTGQVRELKQFFVMKLIRGEEKESQLPARLKEYGYHADWNWYAVLAIQIDFLERSRYSENDRDLLLFAIANIVGELIPAEERLDSVLLEQSQITVVGGAVTTDVEYKNRLFAVAELIQRTVLQYLKLHISIGISRPQNQLVDISISAKQALEALRYRIRFGAESVLFIDDVQPEDLVSSVFPHRAAKELYDAVKLAERTRADELLERCIGLIFEEQADWRQYRMALVRLYTILTELGQSEITADTKKNTDAEFPPDQEKQLFDRLLDLKSQEEIRFWFSETVITPIMRRLEHQRKSHVKKISDQLTDMIHQNFDTELTLEACAKQLNYHPNHLGPLFSREKGISFSEYLQNYRLQMAKQWLVETDMKIGDIADRLTYTNPQNFIRFFRKMENMTPGQYRDLHCHQKK</sequence>
<organism evidence="12 14">
    <name type="scientific">Paenibacillus odorifer</name>
    <dbReference type="NCBI Taxonomy" id="189426"/>
    <lineage>
        <taxon>Bacteria</taxon>
        <taxon>Bacillati</taxon>
        <taxon>Bacillota</taxon>
        <taxon>Bacilli</taxon>
        <taxon>Bacillales</taxon>
        <taxon>Paenibacillaceae</taxon>
        <taxon>Paenibacillus</taxon>
    </lineage>
</organism>
<evidence type="ECO:0000256" key="6">
    <source>
        <dbReference type="ARBA" id="ARBA00023125"/>
    </source>
</evidence>
<dbReference type="SMART" id="SM00342">
    <property type="entry name" value="HTH_ARAC"/>
    <property type="match status" value="1"/>
</dbReference>
<dbReference type="Pfam" id="PF12833">
    <property type="entry name" value="HTH_18"/>
    <property type="match status" value="1"/>
</dbReference>
<dbReference type="PANTHER" id="PTHR43280">
    <property type="entry name" value="ARAC-FAMILY TRANSCRIPTIONAL REGULATOR"/>
    <property type="match status" value="1"/>
</dbReference>
<feature type="transmembrane region" description="Helical" evidence="9">
    <location>
        <begin position="282"/>
        <end position="304"/>
    </location>
</feature>
<evidence type="ECO:0000313" key="14">
    <source>
        <dbReference type="Proteomes" id="UP000187425"/>
    </source>
</evidence>
<keyword evidence="4 9" id="KW-1133">Transmembrane helix</keyword>
<evidence type="ECO:0000256" key="8">
    <source>
        <dbReference type="ARBA" id="ARBA00023163"/>
    </source>
</evidence>
<protein>
    <recommendedName>
        <fullName evidence="10">HTH araC/xylS-type domain-containing protein</fullName>
    </recommendedName>
</protein>
<comment type="caution">
    <text evidence="12">The sequence shown here is derived from an EMBL/GenBank/DDBJ whole genome shotgun (WGS) entry which is preliminary data.</text>
</comment>
<evidence type="ECO:0000256" key="3">
    <source>
        <dbReference type="ARBA" id="ARBA00022692"/>
    </source>
</evidence>
<dbReference type="Pfam" id="PF17853">
    <property type="entry name" value="GGDEF_2"/>
    <property type="match status" value="1"/>
</dbReference>
<proteinExistence type="predicted"/>
<dbReference type="OrthoDB" id="1975037at2"/>
<dbReference type="Gene3D" id="1.10.10.60">
    <property type="entry name" value="Homeodomain-like"/>
    <property type="match status" value="2"/>
</dbReference>
<dbReference type="InterPro" id="IPR018060">
    <property type="entry name" value="HTH_AraC"/>
</dbReference>
<accession>A0A1R0Z959</accession>
<dbReference type="InterPro" id="IPR009057">
    <property type="entry name" value="Homeodomain-like_sf"/>
</dbReference>
<evidence type="ECO:0000259" key="10">
    <source>
        <dbReference type="PROSITE" id="PS01124"/>
    </source>
</evidence>
<dbReference type="AlphaFoldDB" id="A0A1R0Z959"/>
<evidence type="ECO:0000256" key="1">
    <source>
        <dbReference type="ARBA" id="ARBA00004651"/>
    </source>
</evidence>
<evidence type="ECO:0000313" key="12">
    <source>
        <dbReference type="EMBL" id="OME64756.1"/>
    </source>
</evidence>
<dbReference type="EMBL" id="MPTD01000025">
    <property type="protein sequence ID" value="OMD46311.1"/>
    <property type="molecule type" value="Genomic_DNA"/>
</dbReference>
<evidence type="ECO:0000313" key="11">
    <source>
        <dbReference type="EMBL" id="OMD46311.1"/>
    </source>
</evidence>
<keyword evidence="3 9" id="KW-0812">Transmembrane</keyword>
<evidence type="ECO:0000256" key="5">
    <source>
        <dbReference type="ARBA" id="ARBA00023015"/>
    </source>
</evidence>
<keyword evidence="13" id="KW-1185">Reference proteome</keyword>
<dbReference type="GO" id="GO:0005886">
    <property type="term" value="C:plasma membrane"/>
    <property type="evidence" value="ECO:0007669"/>
    <property type="project" value="UniProtKB-SubCell"/>
</dbReference>
<dbReference type="InterPro" id="IPR033479">
    <property type="entry name" value="dCache_1"/>
</dbReference>
<dbReference type="PROSITE" id="PS01124">
    <property type="entry name" value="HTH_ARAC_FAMILY_2"/>
    <property type="match status" value="1"/>
</dbReference>
<keyword evidence="6" id="KW-0238">DNA-binding</keyword>
<dbReference type="Proteomes" id="UP000187425">
    <property type="component" value="Unassembled WGS sequence"/>
</dbReference>
<dbReference type="EMBL" id="MPTW01000024">
    <property type="protein sequence ID" value="OME64756.1"/>
    <property type="molecule type" value="Genomic_DNA"/>
</dbReference>
<name>A0A1R0Z959_9BACL</name>
<comment type="subcellular location">
    <subcellularLocation>
        <location evidence="1">Cell membrane</location>
        <topology evidence="1">Multi-pass membrane protein</topology>
    </subcellularLocation>
</comment>
<feature type="transmembrane region" description="Helical" evidence="9">
    <location>
        <begin position="12"/>
        <end position="33"/>
    </location>
</feature>
<dbReference type="Proteomes" id="UP000187313">
    <property type="component" value="Unassembled WGS sequence"/>
</dbReference>
<keyword evidence="8" id="KW-0804">Transcription</keyword>
<keyword evidence="7 9" id="KW-0472">Membrane</keyword>
<reference evidence="12 14" key="1">
    <citation type="submission" date="2016-11" db="EMBL/GenBank/DDBJ databases">
        <title>Paenibacillus species isolates.</title>
        <authorList>
            <person name="Beno S.M."/>
        </authorList>
    </citation>
    <scope>NUCLEOTIDE SEQUENCE [LARGE SCALE GENOMIC DNA]</scope>
    <source>
        <strain evidence="12 14">FSL H7-0443</strain>
        <strain evidence="11 13">FSL R5-0923</strain>
    </source>
</reference>
<evidence type="ECO:0000256" key="9">
    <source>
        <dbReference type="SAM" id="Phobius"/>
    </source>
</evidence>